<dbReference type="Proteomes" id="UP000195024">
    <property type="component" value="Unassembled WGS sequence"/>
</dbReference>
<organism evidence="2 3">
    <name type="scientific">Enterococcus mundtii</name>
    <dbReference type="NCBI Taxonomy" id="53346"/>
    <lineage>
        <taxon>Bacteria</taxon>
        <taxon>Bacillati</taxon>
        <taxon>Bacillota</taxon>
        <taxon>Bacilli</taxon>
        <taxon>Lactobacillales</taxon>
        <taxon>Enterococcaceae</taxon>
        <taxon>Enterococcus</taxon>
    </lineage>
</organism>
<protein>
    <recommendedName>
        <fullName evidence="1">CAP-associated domain-containing protein</fullName>
    </recommendedName>
</protein>
<dbReference type="InterPro" id="IPR035940">
    <property type="entry name" value="CAP_sf"/>
</dbReference>
<dbReference type="InterPro" id="IPR029410">
    <property type="entry name" value="CAP_assoc"/>
</dbReference>
<proteinExistence type="predicted"/>
<dbReference type="Pfam" id="PF14504">
    <property type="entry name" value="CAP_assoc_N"/>
    <property type="match status" value="1"/>
</dbReference>
<reference evidence="2 3" key="1">
    <citation type="submission" date="2017-05" db="EMBL/GenBank/DDBJ databases">
        <title>The Genome Sequence of Enterococcus mundtii 6B1_DIV0119.</title>
        <authorList>
            <consortium name="The Broad Institute Genomics Platform"/>
            <consortium name="The Broad Institute Genomic Center for Infectious Diseases"/>
            <person name="Earl A."/>
            <person name="Manson A."/>
            <person name="Schwartman J."/>
            <person name="Gilmore M."/>
            <person name="Abouelleil A."/>
            <person name="Cao P."/>
            <person name="Chapman S."/>
            <person name="Cusick C."/>
            <person name="Shea T."/>
            <person name="Young S."/>
            <person name="Neafsey D."/>
            <person name="Nusbaum C."/>
            <person name="Birren B."/>
        </authorList>
    </citation>
    <scope>NUCLEOTIDE SEQUENCE [LARGE SCALE GENOMIC DNA]</scope>
    <source>
        <strain evidence="2 3">6B1_DIV0119</strain>
    </source>
</reference>
<accession>A0A1I4LJW6</accession>
<dbReference type="Gene3D" id="3.40.33.10">
    <property type="entry name" value="CAP"/>
    <property type="match status" value="1"/>
</dbReference>
<evidence type="ECO:0000313" key="3">
    <source>
        <dbReference type="Proteomes" id="UP000195024"/>
    </source>
</evidence>
<dbReference type="EMBL" id="NGMS01000001">
    <property type="protein sequence ID" value="OTP27084.1"/>
    <property type="molecule type" value="Genomic_DNA"/>
</dbReference>
<evidence type="ECO:0000259" key="1">
    <source>
        <dbReference type="Pfam" id="PF14504"/>
    </source>
</evidence>
<dbReference type="AlphaFoldDB" id="A0A1I4LJW6"/>
<dbReference type="RefSeq" id="WP_074799700.1">
    <property type="nucleotide sequence ID" value="NZ_FOUC01000005.1"/>
</dbReference>
<feature type="domain" description="CAP-associated" evidence="1">
    <location>
        <begin position="62"/>
        <end position="204"/>
    </location>
</feature>
<name>A0A1I4LJW6_ENTMU</name>
<comment type="caution">
    <text evidence="2">The sequence shown here is derived from an EMBL/GenBank/DDBJ whole genome shotgun (WGS) entry which is preliminary data.</text>
</comment>
<sequence length="376" mass="43390">MKRLGLFIATLLFVTSALYLEPVVFPPKLETSTQDQQLIGNQNQVTSWKYQELNATGFSTYIGRSVTELEAEIGSPKDRLTSGFGFEIRYYQDPIQQIVLEANIQNDRVEAIKVLNANATSLTPFAVGMTMQDLTEITTIFPNFTFEYEETEVGIELTEEDMNYRPLIAFDNGTFAMLFFDQDTGGLFSTVYLNKKSLLKLMPYQVFGEGLPHYEMESSADWESINQSRERVITRVLTRLRQEAELPDYHYSPDFMIQTNVLLTDFIDQPEEWLAENRLAEWQMATQTSQTTVKFTLSNDEINRLVEKRQLDQTTGIFMHPIIDPTFSVLLLYTDPYYHDRFLEKEPTQLGVAFSKENMLVLMKEKEETSESSDNQ</sequence>
<gene>
    <name evidence="2" type="ORF">A5802_000819</name>
</gene>
<evidence type="ECO:0000313" key="2">
    <source>
        <dbReference type="EMBL" id="OTP27084.1"/>
    </source>
</evidence>